<evidence type="ECO:0000256" key="11">
    <source>
        <dbReference type="SAM" id="SignalP"/>
    </source>
</evidence>
<dbReference type="GO" id="GO:0005829">
    <property type="term" value="C:cytosol"/>
    <property type="evidence" value="ECO:0007669"/>
    <property type="project" value="GOC"/>
</dbReference>
<dbReference type="Proteomes" id="UP000195602">
    <property type="component" value="Unassembled WGS sequence"/>
</dbReference>
<accession>A0AA91PXP9</accession>
<feature type="transmembrane region" description="Helical" evidence="10">
    <location>
        <begin position="1346"/>
        <end position="1365"/>
    </location>
</feature>
<dbReference type="GO" id="GO:0006895">
    <property type="term" value="P:Golgi to endosome transport"/>
    <property type="evidence" value="ECO:0007669"/>
    <property type="project" value="TreeGrafter"/>
</dbReference>
<dbReference type="PANTHER" id="PTHR12106">
    <property type="entry name" value="SORTILIN RELATED"/>
    <property type="match status" value="1"/>
</dbReference>
<evidence type="ECO:0000256" key="6">
    <source>
        <dbReference type="ARBA" id="ARBA00022989"/>
    </source>
</evidence>
<dbReference type="EMBL" id="LYUB02000012">
    <property type="protein sequence ID" value="OVF07523.1"/>
    <property type="molecule type" value="Genomic_DNA"/>
</dbReference>
<dbReference type="Gene3D" id="3.30.60.270">
    <property type="match status" value="1"/>
</dbReference>
<dbReference type="FunFam" id="3.30.60.270:FF:000005">
    <property type="entry name" value="Sortilin"/>
    <property type="match status" value="1"/>
</dbReference>
<feature type="domain" description="VPS10" evidence="12">
    <location>
        <begin position="707"/>
        <end position="1331"/>
    </location>
</feature>
<evidence type="ECO:0000256" key="4">
    <source>
        <dbReference type="ARBA" id="ARBA00022729"/>
    </source>
</evidence>
<feature type="region of interest" description="Disordered" evidence="9">
    <location>
        <begin position="1493"/>
        <end position="1525"/>
    </location>
</feature>
<evidence type="ECO:0000256" key="8">
    <source>
        <dbReference type="ARBA" id="ARBA00023180"/>
    </source>
</evidence>
<dbReference type="InterPro" id="IPR006581">
    <property type="entry name" value="VPS10"/>
</dbReference>
<dbReference type="Gene3D" id="2.130.10.10">
    <property type="entry name" value="YVTN repeat-like/Quinoprotein amine dehydrogenase"/>
    <property type="match status" value="3"/>
</dbReference>
<dbReference type="GO" id="GO:0006896">
    <property type="term" value="P:Golgi to vacuole transport"/>
    <property type="evidence" value="ECO:0007669"/>
    <property type="project" value="TreeGrafter"/>
</dbReference>
<keyword evidence="3 10" id="KW-0812">Transmembrane</keyword>
<comment type="caution">
    <text evidence="13">The sequence shown here is derived from an EMBL/GenBank/DDBJ whole genome shotgun (WGS) entry which is preliminary data.</text>
</comment>
<feature type="chain" id="PRO_5041716008" evidence="11">
    <location>
        <begin position="22"/>
        <end position="1525"/>
    </location>
</feature>
<keyword evidence="4 11" id="KW-0732">Signal</keyword>
<feature type="domain" description="VPS10" evidence="12">
    <location>
        <begin position="45"/>
        <end position="673"/>
    </location>
</feature>
<dbReference type="PANTHER" id="PTHR12106:SF27">
    <property type="entry name" value="SORTILIN-RELATED RECEPTOR"/>
    <property type="match status" value="1"/>
</dbReference>
<dbReference type="GO" id="GO:0005794">
    <property type="term" value="C:Golgi apparatus"/>
    <property type="evidence" value="ECO:0007669"/>
    <property type="project" value="TreeGrafter"/>
</dbReference>
<evidence type="ECO:0000259" key="12">
    <source>
        <dbReference type="SMART" id="SM00602"/>
    </source>
</evidence>
<dbReference type="Pfam" id="PF15902">
    <property type="entry name" value="Sortilin-Vps10"/>
    <property type="match status" value="2"/>
</dbReference>
<feature type="compositionally biased region" description="Basic and acidic residues" evidence="9">
    <location>
        <begin position="1514"/>
        <end position="1525"/>
    </location>
</feature>
<keyword evidence="8" id="KW-0325">Glycoprotein</keyword>
<evidence type="ECO:0000256" key="3">
    <source>
        <dbReference type="ARBA" id="ARBA00022692"/>
    </source>
</evidence>
<evidence type="ECO:0000256" key="7">
    <source>
        <dbReference type="ARBA" id="ARBA00023136"/>
    </source>
</evidence>
<evidence type="ECO:0000256" key="5">
    <source>
        <dbReference type="ARBA" id="ARBA00022737"/>
    </source>
</evidence>
<dbReference type="GO" id="GO:0006623">
    <property type="term" value="P:protein targeting to vacuole"/>
    <property type="evidence" value="ECO:0007669"/>
    <property type="project" value="TreeGrafter"/>
</dbReference>
<evidence type="ECO:0000256" key="10">
    <source>
        <dbReference type="SAM" id="Phobius"/>
    </source>
</evidence>
<gene>
    <name evidence="13" type="ORF">A9F13_12g00418</name>
</gene>
<evidence type="ECO:0000256" key="9">
    <source>
        <dbReference type="SAM" id="MobiDB-lite"/>
    </source>
</evidence>
<dbReference type="Pfam" id="PF15901">
    <property type="entry name" value="Sortilin_C"/>
    <property type="match status" value="2"/>
</dbReference>
<sequence length="1525" mass="170275">MNLRASCVAAFLCLLVQLCAADFSPEVTHRIVKGIGWDISYFEDSSNVIHVGEKMVEMSYDDGVTWTEIETIGKSSDILVKFDPINVNRAFVFSRIGDTHFVTDDKGKTWRSFKVQPKKSLKDRELGMHHVFNFKDDSVLIKLEYCKQYPEADDCDVSYFYSSNSLKSDPQLLPIDAKVCVVNTLLDEPTILCVKDTRNSFGHVVKSELVSSKDLFKTSESIKHPGFDSGRIIDVRLESSFLVVVTQKDRFNELSSISISVSKDGKTFDTADLAFQMAYGAIRFLPSDPQSLFLTVAASTSKHTRPQGTLYSSDSSGLHFKKLLDNVDLGYSARVEYVHGVWLAKTFEEDPIVEPNDDYFGSPIAKTSSHISIDNGLTWNKLEILNDDSCKLKDGCSLNLLRFDAIEDKNKYVTGPTPNILMGFGITGNTDNFFKAKTYISRDGGLTWTNVFSGPGIHAFGDQGNVIMYVPFSGRNHGPATEVRYSLNQGRSWGTYKLKEPCFPQELITTTDGTNTKFILSGIVEHQQMSEVLYAFDFSKAFDGNKCKDSDMEKVYARVSPKDGQPNCIYGFKESFMRRKADARCFIDRTFEDVKVDVEQCPCTQQDYECSPYFKLSEKGVCVPDPKKIAEKCKSESKDTLKLPDMQIVAENKCEQKSDSSFVTETEFKCKDFTGENVPSSITIGQSEFDGFLSQYSYVATGPDLSDNLIVKTDTGLIYASNNGGTSFVRVPFKEKIRGFYVGPSLGRVIMITDGDVFYASNNGANTFYKYKVPTSASTGDVTISFHPTDESRFIWLSGNCAVGSSTCVAYHTEDFGRSFEKLIDNAMACDYVSPVLDITSTELIYCTVVDGNKKKLASSTNYFKEAEIEYVLDDIVAYAIKSNFVVVATLDEAHTMLKAKVTADGFVFADVDFPSDFKIEAQTAFTILESSPHSIFMHVTTDSTSGHEKGAILKSNSNGTYYVLSLSDVNRNEVGYVDYDRLGLLEGVLIANTATDSKEGKNKKTQISFNDGSQWNYIAPPAVDSDGKEYACKGQPLSKCSLHLHGFTERPDYRDTFSSGSAVGLLIGMGNVGEYLKPVTDDQTAAFMSADGGLTWKEIKKGVYHWDFGDQGTILLLVDAAKDTDEFIFSKDEGATWETMKFASSPVKVLDLATVPSDTSLKFVIFAGSHQSQSSTQLFAVDFSQFFPRQCQVDLENPESDDFEYWTPMHPESTERCLFGHEAMYLRRAAGHDDCFIGSTPLDQGYKMVRNCTCTRNDYECDYNYFRDNDGTCKLVKGMNAANRMAEMCRKPGVFEYFEPTGYRKIPLSTCVGGKQFDALKPRACPGHEKEFNEAHGRDVGGSKIFILIFIPLLVFFSAVFFVYDRGIRRNGGFQKLGQIRLDDGDDDFNPIEENTVDVVVNKTVRGAIVIAAGTFAVFKTIRKIDRAMFDKVTSLLFGRRPGQRNYVRVPDDEDELFGTFDENYEDELNEAADVDFNVDEEPEEFTELTAEPANVDERLFDIDDQSEDDAVSAEHPEPESTHE</sequence>
<dbReference type="InterPro" id="IPR031778">
    <property type="entry name" value="Sortilin_N"/>
</dbReference>
<organism evidence="13 14">
    <name type="scientific">Clavispora lusitaniae</name>
    <name type="common">Candida lusitaniae</name>
    <dbReference type="NCBI Taxonomy" id="36911"/>
    <lineage>
        <taxon>Eukaryota</taxon>
        <taxon>Fungi</taxon>
        <taxon>Dikarya</taxon>
        <taxon>Ascomycota</taxon>
        <taxon>Saccharomycotina</taxon>
        <taxon>Pichiomycetes</taxon>
        <taxon>Metschnikowiaceae</taxon>
        <taxon>Clavispora</taxon>
    </lineage>
</organism>
<comment type="similarity">
    <text evidence="2">Belongs to the VPS10-related sortilin family.</text>
</comment>
<evidence type="ECO:0000313" key="13">
    <source>
        <dbReference type="EMBL" id="OVF07523.1"/>
    </source>
</evidence>
<name>A0AA91PXP9_CLALS</name>
<dbReference type="InterPro" id="IPR015943">
    <property type="entry name" value="WD40/YVTN_repeat-like_dom_sf"/>
</dbReference>
<comment type="subcellular location">
    <subcellularLocation>
        <location evidence="1">Membrane</location>
    </subcellularLocation>
</comment>
<dbReference type="InterPro" id="IPR031777">
    <property type="entry name" value="Sortilin_C"/>
</dbReference>
<dbReference type="InterPro" id="IPR050310">
    <property type="entry name" value="VPS10-sortilin"/>
</dbReference>
<feature type="compositionally biased region" description="Acidic residues" evidence="9">
    <location>
        <begin position="1504"/>
        <end position="1513"/>
    </location>
</feature>
<dbReference type="InterPro" id="IPR036278">
    <property type="entry name" value="Sialidase_sf"/>
</dbReference>
<evidence type="ECO:0000256" key="2">
    <source>
        <dbReference type="ARBA" id="ARBA00008251"/>
    </source>
</evidence>
<evidence type="ECO:0000313" key="14">
    <source>
        <dbReference type="Proteomes" id="UP000195602"/>
    </source>
</evidence>
<dbReference type="SUPFAM" id="SSF110296">
    <property type="entry name" value="Oligoxyloglucan reducing end-specific cellobiohydrolase"/>
    <property type="match status" value="2"/>
</dbReference>
<dbReference type="SUPFAM" id="SSF50939">
    <property type="entry name" value="Sialidases"/>
    <property type="match status" value="1"/>
</dbReference>
<protein>
    <submittedName>
        <fullName evidence="13">Vacuolar protein sorting/targeting protein</fullName>
    </submittedName>
</protein>
<evidence type="ECO:0000256" key="1">
    <source>
        <dbReference type="ARBA" id="ARBA00004370"/>
    </source>
</evidence>
<keyword evidence="5" id="KW-0677">Repeat</keyword>
<dbReference type="GO" id="GO:0016020">
    <property type="term" value="C:membrane"/>
    <property type="evidence" value="ECO:0007669"/>
    <property type="project" value="UniProtKB-SubCell"/>
</dbReference>
<dbReference type="Gene3D" id="2.10.70.80">
    <property type="match status" value="2"/>
</dbReference>
<keyword evidence="7 10" id="KW-0472">Membrane</keyword>
<reference evidence="13 14" key="1">
    <citation type="submission" date="2017-04" db="EMBL/GenBank/DDBJ databases">
        <title>Draft genome of the yeast Clavispora lusitaniae type strain CBS 6936.</title>
        <authorList>
            <person name="Durrens P."/>
            <person name="Klopp C."/>
            <person name="Biteau N."/>
            <person name="Fitton-Ouhabi V."/>
            <person name="Dementhon K."/>
            <person name="Accoceberry I."/>
            <person name="Sherman D.J."/>
            <person name="Noel T."/>
        </authorList>
    </citation>
    <scope>NUCLEOTIDE SEQUENCE [LARGE SCALE GENOMIC DNA]</scope>
    <source>
        <strain evidence="13 14">CBS 6936</strain>
    </source>
</reference>
<feature type="signal peptide" evidence="11">
    <location>
        <begin position="1"/>
        <end position="21"/>
    </location>
</feature>
<keyword evidence="6 10" id="KW-1133">Transmembrane helix</keyword>
<dbReference type="SMART" id="SM00602">
    <property type="entry name" value="VPS10"/>
    <property type="match status" value="2"/>
</dbReference>
<dbReference type="CDD" id="cd15482">
    <property type="entry name" value="Sialidase_non-viral"/>
    <property type="match status" value="1"/>
</dbReference>
<proteinExistence type="inferred from homology"/>
<dbReference type="KEGG" id="clus:A9F13_12g00418"/>